<dbReference type="GO" id="GO:0006508">
    <property type="term" value="P:proteolysis"/>
    <property type="evidence" value="ECO:0007669"/>
    <property type="project" value="UniProtKB-KW"/>
</dbReference>
<protein>
    <submittedName>
        <fullName evidence="6">Uncharacterized protein</fullName>
    </submittedName>
</protein>
<gene>
    <name evidence="6" type="ORF">HaLaN_13078</name>
</gene>
<keyword evidence="3" id="KW-0732">Signal</keyword>
<comment type="caution">
    <text evidence="6">The sequence shown here is derived from an EMBL/GenBank/DDBJ whole genome shotgun (WGS) entry which is preliminary data.</text>
</comment>
<evidence type="ECO:0000313" key="6">
    <source>
        <dbReference type="EMBL" id="GFH16622.1"/>
    </source>
</evidence>
<reference evidence="6 7" key="1">
    <citation type="submission" date="2020-02" db="EMBL/GenBank/DDBJ databases">
        <title>Draft genome sequence of Haematococcus lacustris strain NIES-144.</title>
        <authorList>
            <person name="Morimoto D."/>
            <person name="Nakagawa S."/>
            <person name="Yoshida T."/>
            <person name="Sawayama S."/>
        </authorList>
    </citation>
    <scope>NUCLEOTIDE SEQUENCE [LARGE SCALE GENOMIC DNA]</scope>
    <source>
        <strain evidence="6 7">NIES-144</strain>
    </source>
</reference>
<dbReference type="InterPro" id="IPR029058">
    <property type="entry name" value="AB_hydrolase_fold"/>
</dbReference>
<dbReference type="InterPro" id="IPR042269">
    <property type="entry name" value="Ser_carbopepase_S28_SKS"/>
</dbReference>
<evidence type="ECO:0000256" key="4">
    <source>
        <dbReference type="ARBA" id="ARBA00022801"/>
    </source>
</evidence>
<evidence type="ECO:0000256" key="2">
    <source>
        <dbReference type="ARBA" id="ARBA00022670"/>
    </source>
</evidence>
<name>A0A699ZLF2_HAELA</name>
<organism evidence="6 7">
    <name type="scientific">Haematococcus lacustris</name>
    <name type="common">Green alga</name>
    <name type="synonym">Haematococcus pluvialis</name>
    <dbReference type="NCBI Taxonomy" id="44745"/>
    <lineage>
        <taxon>Eukaryota</taxon>
        <taxon>Viridiplantae</taxon>
        <taxon>Chlorophyta</taxon>
        <taxon>core chlorophytes</taxon>
        <taxon>Chlorophyceae</taxon>
        <taxon>CS clade</taxon>
        <taxon>Chlamydomonadales</taxon>
        <taxon>Haematococcaceae</taxon>
        <taxon>Haematococcus</taxon>
    </lineage>
</organism>
<dbReference type="EMBL" id="BLLF01001025">
    <property type="protein sequence ID" value="GFH16622.1"/>
    <property type="molecule type" value="Genomic_DNA"/>
</dbReference>
<evidence type="ECO:0000313" key="7">
    <source>
        <dbReference type="Proteomes" id="UP000485058"/>
    </source>
</evidence>
<proteinExistence type="inferred from homology"/>
<dbReference type="PANTHER" id="PTHR11010">
    <property type="entry name" value="PROTEASE S28 PRO-X CARBOXYPEPTIDASE-RELATED"/>
    <property type="match status" value="1"/>
</dbReference>
<dbReference type="PANTHER" id="PTHR11010:SF38">
    <property type="entry name" value="LYSOSOMAL PRO-X CARBOXYPEPTIDASE"/>
    <property type="match status" value="1"/>
</dbReference>
<dbReference type="GO" id="GO:0070008">
    <property type="term" value="F:serine-type exopeptidase activity"/>
    <property type="evidence" value="ECO:0007669"/>
    <property type="project" value="InterPro"/>
</dbReference>
<dbReference type="InterPro" id="IPR008758">
    <property type="entry name" value="Peptidase_S28"/>
</dbReference>
<dbReference type="Gene3D" id="3.40.50.1820">
    <property type="entry name" value="alpha/beta hydrolase"/>
    <property type="match status" value="1"/>
</dbReference>
<keyword evidence="2" id="KW-0645">Protease</keyword>
<evidence type="ECO:0000256" key="5">
    <source>
        <dbReference type="ARBA" id="ARBA00023180"/>
    </source>
</evidence>
<dbReference type="Gene3D" id="1.20.120.980">
    <property type="entry name" value="Serine carboxypeptidase S28, SKS domain"/>
    <property type="match status" value="1"/>
</dbReference>
<keyword evidence="7" id="KW-1185">Reference proteome</keyword>
<dbReference type="Proteomes" id="UP000485058">
    <property type="component" value="Unassembled WGS sequence"/>
</dbReference>
<dbReference type="GO" id="GO:0008239">
    <property type="term" value="F:dipeptidyl-peptidase activity"/>
    <property type="evidence" value="ECO:0007669"/>
    <property type="project" value="TreeGrafter"/>
</dbReference>
<evidence type="ECO:0000256" key="1">
    <source>
        <dbReference type="ARBA" id="ARBA00011079"/>
    </source>
</evidence>
<evidence type="ECO:0000256" key="3">
    <source>
        <dbReference type="ARBA" id="ARBA00022729"/>
    </source>
</evidence>
<comment type="similarity">
    <text evidence="1">Belongs to the peptidase S28 family.</text>
</comment>
<dbReference type="Pfam" id="PF05577">
    <property type="entry name" value="Peptidase_S28"/>
    <property type="match status" value="1"/>
</dbReference>
<accession>A0A699ZLF2</accession>
<keyword evidence="5" id="KW-0325">Glycoprotein</keyword>
<dbReference type="AlphaFoldDB" id="A0A699ZLF2"/>
<keyword evidence="4" id="KW-0378">Hydrolase</keyword>
<sequence length="257" mass="28138">MQGAWDAFAMGNYPYASSYISGDPDHPLPAWPMRAACHLMTQASSTAPGDLLSAMADAVGLLYNATGREPCFTLDTTGPAGGNVGPWDFQFCTEQDTNTRSVPDAQMAQEQPYFPANGRTDMFWDQGAFDWPGIVAHCHAAWGLEPDPTWAVEQLGGLALAHHASNIVFSNGLLDPWSAFGVLDSASDSVVATLIPEGAHHLDLMWTHPEDPDSVRATRQLELQHIQGWVTQHKQALRQRLSPRWNNSGHGRDRHGR</sequence>